<dbReference type="VEuPathDB" id="MicrosporidiaDB:THOM_0542"/>
<dbReference type="SFLD" id="SFLDF00027">
    <property type="entry name" value="p-type_atpase"/>
    <property type="match status" value="1"/>
</dbReference>
<evidence type="ECO:0000256" key="2">
    <source>
        <dbReference type="ARBA" id="ARBA00022553"/>
    </source>
</evidence>
<keyword evidence="10 12" id="KW-0472">Membrane</keyword>
<dbReference type="GO" id="GO:0046872">
    <property type="term" value="F:metal ion binding"/>
    <property type="evidence" value="ECO:0007669"/>
    <property type="project" value="UniProtKB-UniRule"/>
</dbReference>
<feature type="transmembrane region" description="Helical" evidence="12">
    <location>
        <begin position="1247"/>
        <end position="1266"/>
    </location>
</feature>
<keyword evidence="3 12" id="KW-0812">Transmembrane</keyword>
<dbReference type="Gene3D" id="1.20.1110.10">
    <property type="entry name" value="Calcium-transporting ATPase, transmembrane domain"/>
    <property type="match status" value="2"/>
</dbReference>
<evidence type="ECO:0000256" key="4">
    <source>
        <dbReference type="ARBA" id="ARBA00022723"/>
    </source>
</evidence>
<dbReference type="SUPFAM" id="SSF81660">
    <property type="entry name" value="Metal cation-transporting ATPase, ATP-binding domain N"/>
    <property type="match status" value="1"/>
</dbReference>
<feature type="transmembrane region" description="Helical" evidence="12">
    <location>
        <begin position="468"/>
        <end position="486"/>
    </location>
</feature>
<dbReference type="InterPro" id="IPR006544">
    <property type="entry name" value="P-type_TPase_V"/>
</dbReference>
<keyword evidence="5 12" id="KW-0547">Nucleotide-binding</keyword>
<dbReference type="PANTHER" id="PTHR45630">
    <property type="entry name" value="CATION-TRANSPORTING ATPASE-RELATED"/>
    <property type="match status" value="1"/>
</dbReference>
<dbReference type="Proteomes" id="UP000011185">
    <property type="component" value="Unassembled WGS sequence"/>
</dbReference>
<feature type="domain" description="P-type ATPase A" evidence="14">
    <location>
        <begin position="214"/>
        <end position="287"/>
    </location>
</feature>
<feature type="compositionally biased region" description="Basic and acidic residues" evidence="13">
    <location>
        <begin position="390"/>
        <end position="399"/>
    </location>
</feature>
<feature type="transmembrane region" description="Helical" evidence="12">
    <location>
        <begin position="1136"/>
        <end position="1158"/>
    </location>
</feature>
<comment type="subcellular location">
    <subcellularLocation>
        <location evidence="1 12">Membrane</location>
        <topology evidence="1 12">Multi-pass membrane protein</topology>
    </subcellularLocation>
</comment>
<dbReference type="SUPFAM" id="SSF81653">
    <property type="entry name" value="Calcium ATPase, transduction domain A"/>
    <property type="match status" value="1"/>
</dbReference>
<evidence type="ECO:0000256" key="7">
    <source>
        <dbReference type="ARBA" id="ARBA00022842"/>
    </source>
</evidence>
<evidence type="ECO:0000256" key="13">
    <source>
        <dbReference type="SAM" id="MobiDB-lite"/>
    </source>
</evidence>
<keyword evidence="4 12" id="KW-0479">Metal-binding</keyword>
<evidence type="ECO:0000256" key="12">
    <source>
        <dbReference type="RuleBase" id="RU362082"/>
    </source>
</evidence>
<feature type="transmembrane region" description="Helical" evidence="12">
    <location>
        <begin position="153"/>
        <end position="173"/>
    </location>
</feature>
<evidence type="ECO:0000259" key="14">
    <source>
        <dbReference type="Pfam" id="PF00122"/>
    </source>
</evidence>
<keyword evidence="17" id="KW-1185">Reference proteome</keyword>
<evidence type="ECO:0000256" key="9">
    <source>
        <dbReference type="ARBA" id="ARBA00022989"/>
    </source>
</evidence>
<dbReference type="GO" id="GO:0005524">
    <property type="term" value="F:ATP binding"/>
    <property type="evidence" value="ECO:0007669"/>
    <property type="project" value="UniProtKB-UniRule"/>
</dbReference>
<keyword evidence="7 12" id="KW-0460">Magnesium</keyword>
<organism evidence="16 17">
    <name type="scientific">Trachipleistophora hominis</name>
    <name type="common">Microsporidian parasite</name>
    <dbReference type="NCBI Taxonomy" id="72359"/>
    <lineage>
        <taxon>Eukaryota</taxon>
        <taxon>Fungi</taxon>
        <taxon>Fungi incertae sedis</taxon>
        <taxon>Microsporidia</taxon>
        <taxon>Pleistophoridae</taxon>
        <taxon>Trachipleistophora</taxon>
    </lineage>
</organism>
<evidence type="ECO:0000256" key="8">
    <source>
        <dbReference type="ARBA" id="ARBA00022967"/>
    </source>
</evidence>
<keyword evidence="6 12" id="KW-0067">ATP-binding</keyword>
<dbReference type="InterPro" id="IPR023214">
    <property type="entry name" value="HAD_sf"/>
</dbReference>
<dbReference type="InterPro" id="IPR044492">
    <property type="entry name" value="P_typ_ATPase_HD_dom"/>
</dbReference>
<dbReference type="GO" id="GO:0140358">
    <property type="term" value="F:P-type transmembrane transporter activity"/>
    <property type="evidence" value="ECO:0007669"/>
    <property type="project" value="InterPro"/>
</dbReference>
<dbReference type="PROSITE" id="PS00154">
    <property type="entry name" value="ATPASE_E1_E2"/>
    <property type="match status" value="1"/>
</dbReference>
<dbReference type="GO" id="GO:0016020">
    <property type="term" value="C:membrane"/>
    <property type="evidence" value="ECO:0007669"/>
    <property type="project" value="UniProtKB-SubCell"/>
</dbReference>
<dbReference type="InterPro" id="IPR008250">
    <property type="entry name" value="ATPase_P-typ_transduc_dom_A_sf"/>
</dbReference>
<feature type="transmembrane region" description="Helical" evidence="12">
    <location>
        <begin position="1207"/>
        <end position="1227"/>
    </location>
</feature>
<evidence type="ECO:0000256" key="10">
    <source>
        <dbReference type="ARBA" id="ARBA00023136"/>
    </source>
</evidence>
<keyword evidence="9 12" id="KW-1133">Transmembrane helix</keyword>
<dbReference type="Pfam" id="PF00122">
    <property type="entry name" value="E1-E2_ATPase"/>
    <property type="match status" value="1"/>
</dbReference>
<dbReference type="HOGENOM" id="CLU_001828_0_0_1"/>
<dbReference type="OMA" id="SGWKDPL"/>
<comment type="similarity">
    <text evidence="12">Belongs to the cation transport ATPase (P-type) (TC 3.A.3) family. Type V subfamily.</text>
</comment>
<keyword evidence="16" id="KW-0378">Hydrolase</keyword>
<keyword evidence="2" id="KW-0597">Phosphoprotein</keyword>
<dbReference type="STRING" id="72359.L7JYK4"/>
<feature type="domain" description="P5B-type ATPase N-terminal" evidence="15">
    <location>
        <begin position="21"/>
        <end position="83"/>
    </location>
</feature>
<dbReference type="SUPFAM" id="SSF56784">
    <property type="entry name" value="HAD-like"/>
    <property type="match status" value="1"/>
</dbReference>
<evidence type="ECO:0000256" key="1">
    <source>
        <dbReference type="ARBA" id="ARBA00004141"/>
    </source>
</evidence>
<evidence type="ECO:0000313" key="17">
    <source>
        <dbReference type="Proteomes" id="UP000011185"/>
    </source>
</evidence>
<feature type="transmembrane region" description="Helical" evidence="12">
    <location>
        <begin position="1071"/>
        <end position="1093"/>
    </location>
</feature>
<dbReference type="SFLD" id="SFLDS00003">
    <property type="entry name" value="Haloacid_Dehalogenase"/>
    <property type="match status" value="1"/>
</dbReference>
<gene>
    <name evidence="16" type="ORF">THOM_0542</name>
</gene>
<dbReference type="InterPro" id="IPR023298">
    <property type="entry name" value="ATPase_P-typ_TM_dom_sf"/>
</dbReference>
<feature type="transmembrane region" description="Helical" evidence="12">
    <location>
        <begin position="20"/>
        <end position="41"/>
    </location>
</feature>
<dbReference type="Gene3D" id="2.70.150.10">
    <property type="entry name" value="Calcium-transporting ATPase, cytoplasmic transduction domain A"/>
    <property type="match status" value="2"/>
</dbReference>
<dbReference type="FunCoup" id="L7JYK4">
    <property type="interactions" value="39"/>
</dbReference>
<dbReference type="InterPro" id="IPR036412">
    <property type="entry name" value="HAD-like_sf"/>
</dbReference>
<dbReference type="PRINTS" id="PR00119">
    <property type="entry name" value="CATATPASE"/>
</dbReference>
<dbReference type="Pfam" id="PF12409">
    <property type="entry name" value="P5-ATPase"/>
    <property type="match status" value="1"/>
</dbReference>
<dbReference type="InterPro" id="IPR023299">
    <property type="entry name" value="ATPase_P-typ_cyto_dom_N"/>
</dbReference>
<evidence type="ECO:0000259" key="15">
    <source>
        <dbReference type="Pfam" id="PF12409"/>
    </source>
</evidence>
<keyword evidence="8 12" id="KW-1278">Translocase</keyword>
<evidence type="ECO:0000256" key="11">
    <source>
        <dbReference type="ARBA" id="ARBA00049360"/>
    </source>
</evidence>
<dbReference type="SUPFAM" id="SSF81665">
    <property type="entry name" value="Calcium ATPase, transmembrane domain M"/>
    <property type="match status" value="1"/>
</dbReference>
<sequence length="1286" mass="144866">MHNEQETLILKARTLAIPLIYLYYTACILSFGILPITMRIFPLVKIKWTTRRSSLDRCSHVLVLSNTSIEFVEVDVINLKKFKKCRNSVYAELKAYIRDDRVRVLTTNFMRFVYDYGKECFVRPSGRYSAPLSNHIMYGENTLATRTCTVLQIVVNHFTSNLFLYTLVCVFIWSQIDYLIYSVILLVMALYSVINDIVVDVRNKNNVDKLSRIRKSMNVFRDNQFREQDTKNLFPSDIVAIAPGEIEADVQILSGEVIVDESFLTGESIPVYKRKGGIVRAGTVVMECREDNEPFCLSNEYEMVRISALDDRGGKRRGARNSAGEKTGLGTISDGDKDVNTDGGGENDALEVNRYENRLEGTSSAGLNEEMRYEQIGREDDHVERTAAEMTRRDDHVERTGSSLQTKGDDHVERTGPALQHKIGKPYHKHVIGRVISTGFNTTKGTLIRNILLPTKPNLKFFNQSKKLLFIMFGIGTFISIFYFLFSLFHEISVKNALYYSFDLIVTIITPALPAAIRIGMNLSVKSLKRKHITCNDINRINTISEISTVVFDKTGTLTEDGLDICNVDVGMDGEVRSSSDENVCERFYVYGMDHGNNDYGDQSNYIRDSTDESTEITRETSTAVTIGKQHVSTQSDDNIRRTGPKKLKSDFLMHMGMSTCHSVVTINHECLGDPLDVKMFKYSDASMQDNTITISGDVPYQCTILHINEFDPTRRRMSVVVQFEQRRYVFVKGSAESIGGLLRSKSEVYDKRSKEYALEGYRVIAMAYKCLDEECETGDGTAVGSASDNFGGSGAGSDQMSDTLRNSGSATTGARGYSHGLAKDKANLKGDQNCGARGYSHSLTKDKADLKGDQNYGQQNEHDLTFLGFIVFANKLKGATIPVIHNLKQAGITCLMATGDNILTAISVAKECGMIEQDMPIIFPVLDEKNEIDKNEMEWCVIGEGSYYFDKLRRKLFKESNEVEYVVAIEGREFEELLEDDQIIEKTVVYARMNPDQKKMLCNRMECIFVGDGANDVGALQSSTVGLALNKNAATMNSAFVSDVLDISSVEVLIREGRCALVTSFCTFRFMLFTSVNQFVSFIVMMLFFVFASEVQTMHYDIAIVIPLAYTIGLFMCSDTLSLEVPRCEILSVRFVFAFVMHLAIDCVFLLCCAFGRHSGSAHQYEYKTAMSTLVFFMTAVQAVNKGIILTDGQPHREHKMRKRSFVFVVVLSYVVLVAVLVLMLLNSIVVKWYEFEVLTLNERVFLVAGVLLNTALSFLFEYALKDRVLEMFWEKDDVTSEYDE</sequence>
<evidence type="ECO:0000256" key="6">
    <source>
        <dbReference type="ARBA" id="ARBA00022840"/>
    </source>
</evidence>
<dbReference type="GO" id="GO:0019829">
    <property type="term" value="F:ATPase-coupled monoatomic cation transmembrane transporter activity"/>
    <property type="evidence" value="ECO:0007669"/>
    <property type="project" value="UniProtKB-UniRule"/>
</dbReference>
<feature type="transmembrane region" description="Helical" evidence="12">
    <location>
        <begin position="498"/>
        <end position="521"/>
    </location>
</feature>
<dbReference type="InterPro" id="IPR018303">
    <property type="entry name" value="ATPase_P-typ_P_site"/>
</dbReference>
<dbReference type="SFLD" id="SFLDG00002">
    <property type="entry name" value="C1.7:_P-type_atpase_like"/>
    <property type="match status" value="1"/>
</dbReference>
<dbReference type="EC" id="7.2.2.-" evidence="12"/>
<feature type="transmembrane region" description="Helical" evidence="12">
    <location>
        <begin position="1105"/>
        <end position="1124"/>
    </location>
</feature>
<dbReference type="PANTHER" id="PTHR45630:SF8">
    <property type="entry name" value="CATION-TRANSPORTING ATPASE"/>
    <property type="match status" value="1"/>
</dbReference>
<evidence type="ECO:0000256" key="3">
    <source>
        <dbReference type="ARBA" id="ARBA00022692"/>
    </source>
</evidence>
<dbReference type="Gene3D" id="3.40.1110.10">
    <property type="entry name" value="Calcium-transporting ATPase, cytoplasmic domain N"/>
    <property type="match status" value="2"/>
</dbReference>
<feature type="region of interest" description="Disordered" evidence="13">
    <location>
        <begin position="312"/>
        <end position="348"/>
    </location>
</feature>
<dbReference type="InterPro" id="IPR047819">
    <property type="entry name" value="P5A-ATPase_N"/>
</dbReference>
<accession>L7JYK4</accession>
<feature type="region of interest" description="Disordered" evidence="13">
    <location>
        <begin position="390"/>
        <end position="412"/>
    </location>
</feature>
<proteinExistence type="inferred from homology"/>
<feature type="compositionally biased region" description="Polar residues" evidence="13">
    <location>
        <begin position="787"/>
        <end position="813"/>
    </location>
</feature>
<protein>
    <recommendedName>
        <fullName evidence="12">Cation-transporting ATPase</fullName>
        <ecNumber evidence="12">7.2.2.-</ecNumber>
    </recommendedName>
</protein>
<feature type="transmembrane region" description="Helical" evidence="12">
    <location>
        <begin position="179"/>
        <end position="199"/>
    </location>
</feature>
<dbReference type="OrthoDB" id="48943at2759"/>
<dbReference type="InterPro" id="IPR059000">
    <property type="entry name" value="ATPase_P-type_domA"/>
</dbReference>
<dbReference type="Gene3D" id="3.40.50.1000">
    <property type="entry name" value="HAD superfamily/HAD-like"/>
    <property type="match status" value="2"/>
</dbReference>
<evidence type="ECO:0000313" key="16">
    <source>
        <dbReference type="EMBL" id="ELQ76514.1"/>
    </source>
</evidence>
<feature type="region of interest" description="Disordered" evidence="13">
    <location>
        <begin position="787"/>
        <end position="819"/>
    </location>
</feature>
<dbReference type="EMBL" id="JH993845">
    <property type="protein sequence ID" value="ELQ76514.1"/>
    <property type="molecule type" value="Genomic_DNA"/>
</dbReference>
<comment type="catalytic activity">
    <reaction evidence="11 12">
        <text>ATP + H2O = ADP + phosphate + H(+)</text>
        <dbReference type="Rhea" id="RHEA:13065"/>
        <dbReference type="ChEBI" id="CHEBI:15377"/>
        <dbReference type="ChEBI" id="CHEBI:15378"/>
        <dbReference type="ChEBI" id="CHEBI:30616"/>
        <dbReference type="ChEBI" id="CHEBI:43474"/>
        <dbReference type="ChEBI" id="CHEBI:456216"/>
    </reaction>
</comment>
<evidence type="ECO:0000256" key="5">
    <source>
        <dbReference type="ARBA" id="ARBA00022741"/>
    </source>
</evidence>
<reference evidence="16 17" key="1">
    <citation type="journal article" date="2012" name="PLoS Pathog.">
        <title>The genome of the obligate intracellular parasite Trachipleistophora hominis: new insights into microsporidian genome dynamics and reductive evolution.</title>
        <authorList>
            <person name="Heinz E."/>
            <person name="Williams T.A."/>
            <person name="Nakjang S."/>
            <person name="Noel C.J."/>
            <person name="Swan D.C."/>
            <person name="Goldberg A.V."/>
            <person name="Harris S.R."/>
            <person name="Weinmaier T."/>
            <person name="Markert S."/>
            <person name="Becher D."/>
            <person name="Bernhardt J."/>
            <person name="Dagan T."/>
            <person name="Hacker C."/>
            <person name="Lucocq J.M."/>
            <person name="Schweder T."/>
            <person name="Rattei T."/>
            <person name="Hall N."/>
            <person name="Hirt R.P."/>
            <person name="Embley T.M."/>
        </authorList>
    </citation>
    <scope>NUCLEOTIDE SEQUENCE [LARGE SCALE GENOMIC DNA]</scope>
</reference>
<dbReference type="InParanoid" id="L7JYK4"/>
<dbReference type="GO" id="GO:0016887">
    <property type="term" value="F:ATP hydrolysis activity"/>
    <property type="evidence" value="ECO:0007669"/>
    <property type="project" value="RHEA"/>
</dbReference>
<name>L7JYK4_TRAHO</name>